<evidence type="ECO:0000256" key="6">
    <source>
        <dbReference type="ARBA" id="ARBA00023002"/>
    </source>
</evidence>
<organism evidence="13 14">
    <name type="scientific">Liquidambar formosana</name>
    <name type="common">Formosan gum</name>
    <dbReference type="NCBI Taxonomy" id="63359"/>
    <lineage>
        <taxon>Eukaryota</taxon>
        <taxon>Viridiplantae</taxon>
        <taxon>Streptophyta</taxon>
        <taxon>Embryophyta</taxon>
        <taxon>Tracheophyta</taxon>
        <taxon>Spermatophyta</taxon>
        <taxon>Magnoliopsida</taxon>
        <taxon>eudicotyledons</taxon>
        <taxon>Gunneridae</taxon>
        <taxon>Pentapetalae</taxon>
        <taxon>Saxifragales</taxon>
        <taxon>Altingiaceae</taxon>
        <taxon>Liquidambar</taxon>
    </lineage>
</organism>
<dbReference type="InterPro" id="IPR017972">
    <property type="entry name" value="Cyt_P450_CS"/>
</dbReference>
<keyword evidence="7 10" id="KW-0408">Iron</keyword>
<proteinExistence type="inferred from homology"/>
<keyword evidence="8 11" id="KW-0503">Monooxygenase</keyword>
<dbReference type="Pfam" id="PF00067">
    <property type="entry name" value="p450"/>
    <property type="match status" value="1"/>
</dbReference>
<comment type="cofactor">
    <cofactor evidence="1 10">
        <name>heme</name>
        <dbReference type="ChEBI" id="CHEBI:30413"/>
    </cofactor>
</comment>
<sequence>MYFLLGSNPCIIVSSPEMAKECLKTNETSFLNRPRLSTGHFLTYGSSDLAMTPYGPHWRFMKKLCMNELLGGKTLEKQLPVRQDEIKQFLQLILKKAEAGESVEVRGELIRVTNNVITRMTMSQRCSKNDEEAGEVRKLVQEMNELMVKFNLSDSIWFCKNLDLQGFGKRVKEARERYDEMMERVIKEHEEGRRKKKEMCGGGDDGEGMKDLLDILLDIKEDENSEMRLTRENIKAFILNMFGAGTDTSALTAEWALAELINNPNVMEKARREIDSVVGKGRLVEEPDMANLPYLQAIVKETLRLHPTGPFVVRQSTENCTISGYEIPANTRLFVNVWAIGRDPKHWENPLEFRPERFISQDGSGKGQLDVRGQHFHFLPFGSGRRGCPGASLALHVVQLSLAAMIQYFDWKVSDAIDMEEGTGIALRKVHPLVCVPVARHNLFPLI</sequence>
<keyword evidence="12" id="KW-0175">Coiled coil</keyword>
<feature type="coiled-coil region" evidence="12">
    <location>
        <begin position="129"/>
        <end position="191"/>
    </location>
</feature>
<name>A0AAP0X541_LIQFO</name>
<evidence type="ECO:0000256" key="4">
    <source>
        <dbReference type="ARBA" id="ARBA00022617"/>
    </source>
</evidence>
<keyword evidence="5 10" id="KW-0479">Metal-binding</keyword>
<evidence type="ECO:0000256" key="3">
    <source>
        <dbReference type="ARBA" id="ARBA00010617"/>
    </source>
</evidence>
<dbReference type="PRINTS" id="PR00385">
    <property type="entry name" value="P450"/>
</dbReference>
<evidence type="ECO:0000256" key="9">
    <source>
        <dbReference type="ARBA" id="ARBA00023136"/>
    </source>
</evidence>
<keyword evidence="6 11" id="KW-0560">Oxidoreductase</keyword>
<evidence type="ECO:0000256" key="2">
    <source>
        <dbReference type="ARBA" id="ARBA00004370"/>
    </source>
</evidence>
<protein>
    <submittedName>
        <fullName evidence="13">Uncharacterized protein</fullName>
    </submittedName>
</protein>
<dbReference type="InterPro" id="IPR036396">
    <property type="entry name" value="Cyt_P450_sf"/>
</dbReference>
<evidence type="ECO:0000256" key="5">
    <source>
        <dbReference type="ARBA" id="ARBA00022723"/>
    </source>
</evidence>
<dbReference type="GO" id="GO:0005506">
    <property type="term" value="F:iron ion binding"/>
    <property type="evidence" value="ECO:0007669"/>
    <property type="project" value="InterPro"/>
</dbReference>
<accession>A0AAP0X541</accession>
<keyword evidence="9" id="KW-0472">Membrane</keyword>
<dbReference type="PROSITE" id="PS00086">
    <property type="entry name" value="CYTOCHROME_P450"/>
    <property type="match status" value="1"/>
</dbReference>
<reference evidence="13 14" key="1">
    <citation type="journal article" date="2024" name="Plant J.">
        <title>Genome sequences and population genomics reveal climatic adaptation and genomic divergence between two closely related sweetgum species.</title>
        <authorList>
            <person name="Xu W.Q."/>
            <person name="Ren C.Q."/>
            <person name="Zhang X.Y."/>
            <person name="Comes H.P."/>
            <person name="Liu X.H."/>
            <person name="Li Y.G."/>
            <person name="Kettle C.J."/>
            <person name="Jalonen R."/>
            <person name="Gaisberger H."/>
            <person name="Ma Y.Z."/>
            <person name="Qiu Y.X."/>
        </authorList>
    </citation>
    <scope>NUCLEOTIDE SEQUENCE [LARGE SCALE GENOMIC DNA]</scope>
    <source>
        <strain evidence="13">Hangzhou</strain>
    </source>
</reference>
<dbReference type="GO" id="GO:0004497">
    <property type="term" value="F:monooxygenase activity"/>
    <property type="evidence" value="ECO:0007669"/>
    <property type="project" value="UniProtKB-KW"/>
</dbReference>
<dbReference type="PANTHER" id="PTHR47943">
    <property type="entry name" value="CYTOCHROME P450 93A3-LIKE"/>
    <property type="match status" value="1"/>
</dbReference>
<evidence type="ECO:0000256" key="7">
    <source>
        <dbReference type="ARBA" id="ARBA00023004"/>
    </source>
</evidence>
<dbReference type="Proteomes" id="UP001415857">
    <property type="component" value="Unassembled WGS sequence"/>
</dbReference>
<dbReference type="SUPFAM" id="SSF48264">
    <property type="entry name" value="Cytochrome P450"/>
    <property type="match status" value="1"/>
</dbReference>
<evidence type="ECO:0000256" key="1">
    <source>
        <dbReference type="ARBA" id="ARBA00001971"/>
    </source>
</evidence>
<dbReference type="Gene3D" id="1.10.630.10">
    <property type="entry name" value="Cytochrome P450"/>
    <property type="match status" value="1"/>
</dbReference>
<keyword evidence="14" id="KW-1185">Reference proteome</keyword>
<evidence type="ECO:0000313" key="14">
    <source>
        <dbReference type="Proteomes" id="UP001415857"/>
    </source>
</evidence>
<dbReference type="InterPro" id="IPR001128">
    <property type="entry name" value="Cyt_P450"/>
</dbReference>
<dbReference type="GO" id="GO:0016020">
    <property type="term" value="C:membrane"/>
    <property type="evidence" value="ECO:0007669"/>
    <property type="project" value="UniProtKB-SubCell"/>
</dbReference>
<dbReference type="InterPro" id="IPR002401">
    <property type="entry name" value="Cyt_P450_E_grp-I"/>
</dbReference>
<dbReference type="PANTHER" id="PTHR47943:SF8">
    <property type="entry name" value="CYTOCHROME P450"/>
    <property type="match status" value="1"/>
</dbReference>
<evidence type="ECO:0000256" key="8">
    <source>
        <dbReference type="ARBA" id="ARBA00023033"/>
    </source>
</evidence>
<dbReference type="PRINTS" id="PR00463">
    <property type="entry name" value="EP450I"/>
</dbReference>
<evidence type="ECO:0000256" key="11">
    <source>
        <dbReference type="RuleBase" id="RU000461"/>
    </source>
</evidence>
<feature type="binding site" description="axial binding residue" evidence="10">
    <location>
        <position position="388"/>
    </location>
    <ligand>
        <name>heme</name>
        <dbReference type="ChEBI" id="CHEBI:30413"/>
    </ligand>
    <ligandPart>
        <name>Fe</name>
        <dbReference type="ChEBI" id="CHEBI:18248"/>
    </ligandPart>
</feature>
<keyword evidence="4 10" id="KW-0349">Heme</keyword>
<dbReference type="EMBL" id="JBBPBK010000002">
    <property type="protein sequence ID" value="KAK9291221.1"/>
    <property type="molecule type" value="Genomic_DNA"/>
</dbReference>
<evidence type="ECO:0000313" key="13">
    <source>
        <dbReference type="EMBL" id="KAK9291221.1"/>
    </source>
</evidence>
<dbReference type="FunFam" id="1.10.630.10:FF:000019">
    <property type="entry name" value="Cytochrome P450 family protein"/>
    <property type="match status" value="1"/>
</dbReference>
<dbReference type="AlphaFoldDB" id="A0AAP0X541"/>
<evidence type="ECO:0000256" key="10">
    <source>
        <dbReference type="PIRSR" id="PIRSR602401-1"/>
    </source>
</evidence>
<comment type="subcellular location">
    <subcellularLocation>
        <location evidence="2">Membrane</location>
    </subcellularLocation>
</comment>
<dbReference type="CDD" id="cd20655">
    <property type="entry name" value="CYP93"/>
    <property type="match status" value="1"/>
</dbReference>
<dbReference type="GO" id="GO:0016705">
    <property type="term" value="F:oxidoreductase activity, acting on paired donors, with incorporation or reduction of molecular oxygen"/>
    <property type="evidence" value="ECO:0007669"/>
    <property type="project" value="InterPro"/>
</dbReference>
<dbReference type="GO" id="GO:0020037">
    <property type="term" value="F:heme binding"/>
    <property type="evidence" value="ECO:0007669"/>
    <property type="project" value="InterPro"/>
</dbReference>
<evidence type="ECO:0000256" key="12">
    <source>
        <dbReference type="SAM" id="Coils"/>
    </source>
</evidence>
<comment type="caution">
    <text evidence="13">The sequence shown here is derived from an EMBL/GenBank/DDBJ whole genome shotgun (WGS) entry which is preliminary data.</text>
</comment>
<gene>
    <name evidence="13" type="ORF">L1049_009409</name>
</gene>
<comment type="similarity">
    <text evidence="3 11">Belongs to the cytochrome P450 family.</text>
</comment>